<evidence type="ECO:0000256" key="4">
    <source>
        <dbReference type="SAM" id="SignalP"/>
    </source>
</evidence>
<reference evidence="6" key="1">
    <citation type="submission" date="2018-05" db="EMBL/GenBank/DDBJ databases">
        <title>Draft genome of Mucuna pruriens seed.</title>
        <authorList>
            <person name="Nnadi N.E."/>
            <person name="Vos R."/>
            <person name="Hasami M.H."/>
            <person name="Devisetty U.K."/>
            <person name="Aguiy J.C."/>
        </authorList>
    </citation>
    <scope>NUCLEOTIDE SEQUENCE [LARGE SCALE GENOMIC DNA]</scope>
    <source>
        <strain evidence="6">JCA_2017</strain>
    </source>
</reference>
<evidence type="ECO:0000313" key="7">
    <source>
        <dbReference type="Proteomes" id="UP000257109"/>
    </source>
</evidence>
<keyword evidence="2" id="KW-1015">Disulfide bond</keyword>
<dbReference type="Proteomes" id="UP000257109">
    <property type="component" value="Unassembled WGS sequence"/>
</dbReference>
<evidence type="ECO:0000256" key="2">
    <source>
        <dbReference type="ARBA" id="ARBA00023157"/>
    </source>
</evidence>
<name>A0A371FE05_MUCPR</name>
<accession>A0A371FE05</accession>
<evidence type="ECO:0000256" key="1">
    <source>
        <dbReference type="ARBA" id="ARBA00022729"/>
    </source>
</evidence>
<dbReference type="PANTHER" id="PTHR36710:SF21">
    <property type="entry name" value="PECTINESTERASE INHIBITOR DOMAIN-CONTAINING PROTEIN"/>
    <property type="match status" value="1"/>
</dbReference>
<dbReference type="Gene3D" id="1.20.140.40">
    <property type="entry name" value="Invertase/pectin methylesterase inhibitor family protein"/>
    <property type="match status" value="1"/>
</dbReference>
<dbReference type="InterPro" id="IPR052421">
    <property type="entry name" value="PCW_Enzyme_Inhibitor"/>
</dbReference>
<keyword evidence="7" id="KW-1185">Reference proteome</keyword>
<feature type="non-terminal residue" evidence="6">
    <location>
        <position position="1"/>
    </location>
</feature>
<feature type="domain" description="Pectinesterase inhibitor" evidence="5">
    <location>
        <begin position="61"/>
        <end position="207"/>
    </location>
</feature>
<feature type="signal peptide" evidence="4">
    <location>
        <begin position="1"/>
        <end position="23"/>
    </location>
</feature>
<evidence type="ECO:0000313" key="6">
    <source>
        <dbReference type="EMBL" id="RDX76516.1"/>
    </source>
</evidence>
<protein>
    <recommendedName>
        <fullName evidence="5">Pectinesterase inhibitor domain-containing protein</fullName>
    </recommendedName>
</protein>
<dbReference type="NCBIfam" id="TIGR01614">
    <property type="entry name" value="PME_inhib"/>
    <property type="match status" value="1"/>
</dbReference>
<proteinExistence type="inferred from homology"/>
<dbReference type="CDD" id="cd15800">
    <property type="entry name" value="PMEI-like_2"/>
    <property type="match status" value="1"/>
</dbReference>
<organism evidence="6 7">
    <name type="scientific">Mucuna pruriens</name>
    <name type="common">Velvet bean</name>
    <name type="synonym">Dolichos pruriens</name>
    <dbReference type="NCBI Taxonomy" id="157652"/>
    <lineage>
        <taxon>Eukaryota</taxon>
        <taxon>Viridiplantae</taxon>
        <taxon>Streptophyta</taxon>
        <taxon>Embryophyta</taxon>
        <taxon>Tracheophyta</taxon>
        <taxon>Spermatophyta</taxon>
        <taxon>Magnoliopsida</taxon>
        <taxon>eudicotyledons</taxon>
        <taxon>Gunneridae</taxon>
        <taxon>Pentapetalae</taxon>
        <taxon>rosids</taxon>
        <taxon>fabids</taxon>
        <taxon>Fabales</taxon>
        <taxon>Fabaceae</taxon>
        <taxon>Papilionoideae</taxon>
        <taxon>50 kb inversion clade</taxon>
        <taxon>NPAAA clade</taxon>
        <taxon>indigoferoid/millettioid clade</taxon>
        <taxon>Phaseoleae</taxon>
        <taxon>Mucuna</taxon>
    </lineage>
</organism>
<dbReference type="AlphaFoldDB" id="A0A371FE05"/>
<sequence length="250" mass="27213">MGSNKNLLLIIVSLSSFLLSTNAVPGIFSSVGGSVSPTLSPVDDDSSIFGKALKASEQVLKTEPEVIDFCKGTENPTLCADTITPYFQSSSFDPIKALETEIKATLNQSMKVADIIAESLADASTGKVELDALDICKSQYKSIIETIKEAEHLINQQNVVDAYYKFSSVISDHSTCEDAFLESPGISIPFPRDSLIVYQLGGNCMAIMDGIVWLDQELHFRIWPLNVTLKGTFLFIKQAKLSFSGQEAVK</sequence>
<comment type="caution">
    <text evidence="6">The sequence shown here is derived from an EMBL/GenBank/DDBJ whole genome shotgun (WGS) entry which is preliminary data.</text>
</comment>
<dbReference type="Pfam" id="PF04043">
    <property type="entry name" value="PMEI"/>
    <property type="match status" value="1"/>
</dbReference>
<feature type="chain" id="PRO_5017026460" description="Pectinesterase inhibitor domain-containing protein" evidence="4">
    <location>
        <begin position="24"/>
        <end position="250"/>
    </location>
</feature>
<dbReference type="SMART" id="SM00856">
    <property type="entry name" value="PMEI"/>
    <property type="match status" value="1"/>
</dbReference>
<dbReference type="SUPFAM" id="SSF101148">
    <property type="entry name" value="Plant invertase/pectin methylesterase inhibitor"/>
    <property type="match status" value="1"/>
</dbReference>
<dbReference type="EMBL" id="QJKJ01009481">
    <property type="protein sequence ID" value="RDX76516.1"/>
    <property type="molecule type" value="Genomic_DNA"/>
</dbReference>
<evidence type="ECO:0000256" key="3">
    <source>
        <dbReference type="ARBA" id="ARBA00038471"/>
    </source>
</evidence>
<keyword evidence="1 4" id="KW-0732">Signal</keyword>
<dbReference type="OrthoDB" id="770764at2759"/>
<dbReference type="GO" id="GO:0004857">
    <property type="term" value="F:enzyme inhibitor activity"/>
    <property type="evidence" value="ECO:0007669"/>
    <property type="project" value="InterPro"/>
</dbReference>
<evidence type="ECO:0000259" key="5">
    <source>
        <dbReference type="SMART" id="SM00856"/>
    </source>
</evidence>
<dbReference type="PANTHER" id="PTHR36710">
    <property type="entry name" value="PECTINESTERASE INHIBITOR-LIKE"/>
    <property type="match status" value="1"/>
</dbReference>
<dbReference type="FunFam" id="1.20.140.40:FF:000003">
    <property type="entry name" value="Invertase/pectin methylesterase inhibitor family protein"/>
    <property type="match status" value="1"/>
</dbReference>
<dbReference type="InterPro" id="IPR006501">
    <property type="entry name" value="Pectinesterase_inhib_dom"/>
</dbReference>
<dbReference type="InterPro" id="IPR035513">
    <property type="entry name" value="Invertase/methylesterase_inhib"/>
</dbReference>
<gene>
    <name evidence="6" type="ORF">CR513_43480</name>
</gene>
<comment type="similarity">
    <text evidence="3">Belongs to the PMEI family.</text>
</comment>